<dbReference type="Pfam" id="PF00069">
    <property type="entry name" value="Pkinase"/>
    <property type="match status" value="1"/>
</dbReference>
<keyword evidence="1 3" id="KW-0547">Nucleotide-binding</keyword>
<dbReference type="SUPFAM" id="SSF56112">
    <property type="entry name" value="Protein kinase-like (PK-like)"/>
    <property type="match status" value="1"/>
</dbReference>
<dbReference type="PROSITE" id="PS50011">
    <property type="entry name" value="PROTEIN_KINASE_DOM"/>
    <property type="match status" value="1"/>
</dbReference>
<dbReference type="PROSITE" id="PS00108">
    <property type="entry name" value="PROTEIN_KINASE_ST"/>
    <property type="match status" value="1"/>
</dbReference>
<keyword evidence="2 3" id="KW-0067">ATP-binding</keyword>
<reference evidence="7" key="1">
    <citation type="submission" date="2021-01" db="UniProtKB">
        <authorList>
            <consortium name="EnsemblMetazoa"/>
        </authorList>
    </citation>
    <scope>IDENTIFICATION</scope>
</reference>
<dbReference type="RefSeq" id="XP_066913882.1">
    <property type="nucleotide sequence ID" value="XM_067057781.1"/>
</dbReference>
<dbReference type="InterPro" id="IPR011009">
    <property type="entry name" value="Kinase-like_dom_sf"/>
</dbReference>
<keyword evidence="8" id="KW-1185">Reference proteome</keyword>
<dbReference type="InterPro" id="IPR017441">
    <property type="entry name" value="Protein_kinase_ATP_BS"/>
</dbReference>
<evidence type="ECO:0000256" key="1">
    <source>
        <dbReference type="ARBA" id="ARBA00022741"/>
    </source>
</evidence>
<protein>
    <recommendedName>
        <fullName evidence="6">Protein kinase domain-containing protein</fullName>
    </recommendedName>
</protein>
<dbReference type="PANTHER" id="PTHR24347">
    <property type="entry name" value="SERINE/THREONINE-PROTEIN KINASE"/>
    <property type="match status" value="1"/>
</dbReference>
<feature type="chain" id="PRO_5029876317" description="Protein kinase domain-containing protein" evidence="5">
    <location>
        <begin position="23"/>
        <end position="760"/>
    </location>
</feature>
<feature type="domain" description="Protein kinase" evidence="6">
    <location>
        <begin position="101"/>
        <end position="358"/>
    </location>
</feature>
<dbReference type="GeneID" id="136801154"/>
<evidence type="ECO:0000256" key="4">
    <source>
        <dbReference type="SAM" id="MobiDB-lite"/>
    </source>
</evidence>
<dbReference type="OrthoDB" id="40902at2759"/>
<proteinExistence type="predicted"/>
<dbReference type="GO" id="GO:0004672">
    <property type="term" value="F:protein kinase activity"/>
    <property type="evidence" value="ECO:0007669"/>
    <property type="project" value="InterPro"/>
</dbReference>
<feature type="binding site" evidence="3">
    <location>
        <position position="130"/>
    </location>
    <ligand>
        <name>ATP</name>
        <dbReference type="ChEBI" id="CHEBI:30616"/>
    </ligand>
</feature>
<evidence type="ECO:0000256" key="5">
    <source>
        <dbReference type="SAM" id="SignalP"/>
    </source>
</evidence>
<dbReference type="FunFam" id="1.10.510.10:FF:000571">
    <property type="entry name" value="Maternal embryonic leucine zipper kinase"/>
    <property type="match status" value="1"/>
</dbReference>
<evidence type="ECO:0000313" key="7">
    <source>
        <dbReference type="EnsemblMetazoa" id="CLYHEMP010434.1"/>
    </source>
</evidence>
<accession>A0A7M5V6G0</accession>
<dbReference type="AlphaFoldDB" id="A0A7M5V6G0"/>
<dbReference type="GO" id="GO:0005524">
    <property type="term" value="F:ATP binding"/>
    <property type="evidence" value="ECO:0007669"/>
    <property type="project" value="UniProtKB-UniRule"/>
</dbReference>
<evidence type="ECO:0000256" key="2">
    <source>
        <dbReference type="ARBA" id="ARBA00022840"/>
    </source>
</evidence>
<dbReference type="Gene3D" id="1.10.510.10">
    <property type="entry name" value="Transferase(Phosphotransferase) domain 1"/>
    <property type="match status" value="1"/>
</dbReference>
<evidence type="ECO:0000256" key="3">
    <source>
        <dbReference type="PROSITE-ProRule" id="PRU10141"/>
    </source>
</evidence>
<name>A0A7M5V6G0_9CNID</name>
<evidence type="ECO:0000313" key="8">
    <source>
        <dbReference type="Proteomes" id="UP000594262"/>
    </source>
</evidence>
<dbReference type="SMART" id="SM00220">
    <property type="entry name" value="S_TKc"/>
    <property type="match status" value="1"/>
</dbReference>
<feature type="region of interest" description="Disordered" evidence="4">
    <location>
        <begin position="359"/>
        <end position="380"/>
    </location>
</feature>
<dbReference type="InterPro" id="IPR008271">
    <property type="entry name" value="Ser/Thr_kinase_AS"/>
</dbReference>
<feature type="signal peptide" evidence="5">
    <location>
        <begin position="1"/>
        <end position="22"/>
    </location>
</feature>
<organism evidence="7 8">
    <name type="scientific">Clytia hemisphaerica</name>
    <dbReference type="NCBI Taxonomy" id="252671"/>
    <lineage>
        <taxon>Eukaryota</taxon>
        <taxon>Metazoa</taxon>
        <taxon>Cnidaria</taxon>
        <taxon>Hydrozoa</taxon>
        <taxon>Hydroidolina</taxon>
        <taxon>Leptothecata</taxon>
        <taxon>Obeliida</taxon>
        <taxon>Clytiidae</taxon>
        <taxon>Clytia</taxon>
    </lineage>
</organism>
<dbReference type="EnsemblMetazoa" id="CLYHEMT010434.1">
    <property type="protein sequence ID" value="CLYHEMP010434.1"/>
    <property type="gene ID" value="CLYHEMG010434"/>
</dbReference>
<dbReference type="PROSITE" id="PS00107">
    <property type="entry name" value="PROTEIN_KINASE_ATP"/>
    <property type="match status" value="1"/>
</dbReference>
<dbReference type="InterPro" id="IPR000719">
    <property type="entry name" value="Prot_kinase_dom"/>
</dbReference>
<sequence length="760" mass="84622">MLTFAFFFCIHFLVIIMGCSHGKEELDLEAGVSPSPKDSVITTNYSNTQIKNPLKEPDKVDNFSNNKLDKENYEPLSNVVQTTLNHPKYKTKIDSRVTAKYEIKALVGKGSFSDVLRVDCKVTCQPFAVKILKVRNEQEEELLNAELSVLQTFAHRYIIHLEEVIISKDCTYLIMELATGGELYDRIKSRGHLDEAYSCNVTQMILEGLSYLHSHGVTHRDLKPENLLFYHPGKDSKIVITDFGFSKIKTQSLDFKMTTWCGTPEYIAPELLQKVPYSSKVDLWAVGVIVYVMLSGHLPFSADTTPKLLKHIVDCNFNFSREIWNTISSDAKDFISQLLVADPLKRLDAVTASTNKWVRSQPPLHKRNAESKQTQKRQNTRLRLHSNINSVSRLKTKHGLESFEDESSMMSDGSWTNYMKNKASPLYKRQRSSNGNIVLPITGFQGNAITKDAILDDNGSTMSPSNIDSVLATEDSNSQVSSQFGTMQLYYYKNMMAAQTPDEKQRTRQEYLDYMSANELKLPIQLPVVMGPGGAKEPMMAQNGLILPKVGSLKERKISVHDQFENIDEESEDGLESKGMGLTKLDRMYGNSGYTSSVASGGSLKSTQVPVEISNASYIEKVGVWLNDSKDGSSQQHGHKYKPLTTDSILSGRTISQKSGFTNVTGSEHSQASSFNRVVLPRTSSKNKKYSLQSADGTNSFHSHSFYSNATSTTDLLPPAPPSIASSSNGTIPRFMNDPMINIRPGGGSFNSAASYQPLL</sequence>
<keyword evidence="5" id="KW-0732">Signal</keyword>
<dbReference type="Proteomes" id="UP000594262">
    <property type="component" value="Unplaced"/>
</dbReference>
<dbReference type="CDD" id="cd05117">
    <property type="entry name" value="STKc_CAMK"/>
    <property type="match status" value="1"/>
</dbReference>
<evidence type="ECO:0000259" key="6">
    <source>
        <dbReference type="PROSITE" id="PS50011"/>
    </source>
</evidence>